<feature type="transmembrane region" description="Helical" evidence="6">
    <location>
        <begin position="245"/>
        <end position="263"/>
    </location>
</feature>
<feature type="domain" description="EamA" evidence="7">
    <location>
        <begin position="151"/>
        <end position="286"/>
    </location>
</feature>
<comment type="subcellular location">
    <subcellularLocation>
        <location evidence="1">Membrane</location>
        <topology evidence="1">Multi-pass membrane protein</topology>
    </subcellularLocation>
</comment>
<dbReference type="InterPro" id="IPR000620">
    <property type="entry name" value="EamA_dom"/>
</dbReference>
<dbReference type="HOGENOM" id="CLU_033863_5_3_4"/>
<reference evidence="8 9" key="1">
    <citation type="submission" date="2011-05" db="EMBL/GenBank/DDBJ databases">
        <authorList>
            <person name="Muzny D."/>
            <person name="Qin X."/>
            <person name="Deng J."/>
            <person name="Jiang H."/>
            <person name="Liu Y."/>
            <person name="Qu J."/>
            <person name="Song X.-Z."/>
            <person name="Zhang L."/>
            <person name="Thornton R."/>
            <person name="Coyle M."/>
            <person name="Francisco L."/>
            <person name="Jackson L."/>
            <person name="Javaid M."/>
            <person name="Korchina V."/>
            <person name="Kovar C."/>
            <person name="Mata R."/>
            <person name="Mathew T."/>
            <person name="Ngo R."/>
            <person name="Nguyen L."/>
            <person name="Nguyen N."/>
            <person name="Okwuonu G."/>
            <person name="Ongeri F."/>
            <person name="Pham C."/>
            <person name="Simmons D."/>
            <person name="Wilczek-Boney K."/>
            <person name="Hale W."/>
            <person name="Jakkamsetti A."/>
            <person name="Pham P."/>
            <person name="Ruth R."/>
            <person name="San Lucas F."/>
            <person name="Warren J."/>
            <person name="Zhang J."/>
            <person name="Zhao Z."/>
            <person name="Zhou C."/>
            <person name="Zhu D."/>
            <person name="Lee S."/>
            <person name="Bess C."/>
            <person name="Blankenburg K."/>
            <person name="Forbes L."/>
            <person name="Fu Q."/>
            <person name="Gubbala S."/>
            <person name="Hirani K."/>
            <person name="Jayaseelan J.C."/>
            <person name="Lara F."/>
            <person name="Munidasa M."/>
            <person name="Palculict T."/>
            <person name="Patil S."/>
            <person name="Pu L.-L."/>
            <person name="Saada N."/>
            <person name="Tang L."/>
            <person name="Weissenberger G."/>
            <person name="Zhu Y."/>
            <person name="Hemphill L."/>
            <person name="Shang Y."/>
            <person name="Youmans B."/>
            <person name="Ayvaz T."/>
            <person name="Ross M."/>
            <person name="Santibanez J."/>
            <person name="Aqrawi P."/>
            <person name="Gross S."/>
            <person name="Joshi V."/>
            <person name="Fowler G."/>
            <person name="Nazareth L."/>
            <person name="Reid J."/>
            <person name="Worley K."/>
            <person name="Petrosino J."/>
            <person name="Highlander S."/>
            <person name="Gibbs R."/>
        </authorList>
    </citation>
    <scope>NUCLEOTIDE SEQUENCE [LARGE SCALE GENOMIC DNA]</scope>
    <source>
        <strain evidence="8 9">871</strain>
    </source>
</reference>
<feature type="transmembrane region" description="Helical" evidence="6">
    <location>
        <begin position="120"/>
        <end position="140"/>
    </location>
</feature>
<evidence type="ECO:0000256" key="2">
    <source>
        <dbReference type="ARBA" id="ARBA00007362"/>
    </source>
</evidence>
<evidence type="ECO:0000256" key="1">
    <source>
        <dbReference type="ARBA" id="ARBA00004141"/>
    </source>
</evidence>
<evidence type="ECO:0000256" key="6">
    <source>
        <dbReference type="SAM" id="Phobius"/>
    </source>
</evidence>
<dbReference type="InterPro" id="IPR037185">
    <property type="entry name" value="EmrE-like"/>
</dbReference>
<gene>
    <name evidence="8" type="ORF">HMPREF9371_1530</name>
</gene>
<keyword evidence="4 6" id="KW-1133">Transmembrane helix</keyword>
<dbReference type="STRING" id="1032488.HMPREF9371_1530"/>
<feature type="transmembrane region" description="Helical" evidence="6">
    <location>
        <begin position="213"/>
        <end position="233"/>
    </location>
</feature>
<dbReference type="AlphaFoldDB" id="G4CIU1"/>
<dbReference type="EMBL" id="AGAY01000056">
    <property type="protein sequence ID" value="EGY52234.1"/>
    <property type="molecule type" value="Genomic_DNA"/>
</dbReference>
<keyword evidence="3 6" id="KW-0812">Transmembrane</keyword>
<feature type="transmembrane region" description="Helical" evidence="6">
    <location>
        <begin position="91"/>
        <end position="108"/>
    </location>
</feature>
<evidence type="ECO:0000256" key="5">
    <source>
        <dbReference type="ARBA" id="ARBA00023136"/>
    </source>
</evidence>
<keyword evidence="5 6" id="KW-0472">Membrane</keyword>
<sequence>MNKNNLLLLATIFLWGTVWYAIKFQLGDTPIAVSIFYRILLAALVLLAWCAASCKIPRLGIKDHAYLALMGLLLFSSNYYCFYLATGHIKSGLVSVVFSTLVLVNSLNKRLFFREPISKAVVLGGMMGIIGVALLFSGELNAAHDVSALGAGICYALLGTYMVSAGNMLSARFSKHNLPVLASTALGLSYGAVLCAVLIVWQGDSFRIPLTIPYLSSLLYLSLFCTALAFWLYLTLVKNSGPDKAALATILFPLVAMLVSSVLEDYVWSAPAVLGGVLILVGYSISLFFDRHKQAT</sequence>
<feature type="transmembrane region" description="Helical" evidence="6">
    <location>
        <begin position="33"/>
        <end position="52"/>
    </location>
</feature>
<evidence type="ECO:0000313" key="8">
    <source>
        <dbReference type="EMBL" id="EGY52234.1"/>
    </source>
</evidence>
<proteinExistence type="inferred from homology"/>
<accession>G4CIU1</accession>
<feature type="transmembrane region" description="Helical" evidence="6">
    <location>
        <begin position="269"/>
        <end position="289"/>
    </location>
</feature>
<evidence type="ECO:0000313" key="9">
    <source>
        <dbReference type="Proteomes" id="UP000003019"/>
    </source>
</evidence>
<evidence type="ECO:0000256" key="3">
    <source>
        <dbReference type="ARBA" id="ARBA00022692"/>
    </source>
</evidence>
<dbReference type="InterPro" id="IPR050638">
    <property type="entry name" value="AA-Vitamin_Transporters"/>
</dbReference>
<name>G4CIU1_9NEIS</name>
<organism evidence="8 9">
    <name type="scientific">Neisseria shayeganii 871</name>
    <dbReference type="NCBI Taxonomy" id="1032488"/>
    <lineage>
        <taxon>Bacteria</taxon>
        <taxon>Pseudomonadati</taxon>
        <taxon>Pseudomonadota</taxon>
        <taxon>Betaproteobacteria</taxon>
        <taxon>Neisseriales</taxon>
        <taxon>Neisseriaceae</taxon>
        <taxon>Neisseria</taxon>
    </lineage>
</organism>
<comment type="caution">
    <text evidence="8">The sequence shown here is derived from an EMBL/GenBank/DDBJ whole genome shotgun (WGS) entry which is preliminary data.</text>
</comment>
<dbReference type="OrthoDB" id="2352272at2"/>
<dbReference type="Proteomes" id="UP000003019">
    <property type="component" value="Unassembled WGS sequence"/>
</dbReference>
<feature type="transmembrane region" description="Helical" evidence="6">
    <location>
        <begin position="178"/>
        <end position="201"/>
    </location>
</feature>
<dbReference type="PANTHER" id="PTHR32322:SF2">
    <property type="entry name" value="EAMA DOMAIN-CONTAINING PROTEIN"/>
    <property type="match status" value="1"/>
</dbReference>
<dbReference type="Pfam" id="PF00892">
    <property type="entry name" value="EamA"/>
    <property type="match status" value="2"/>
</dbReference>
<dbReference type="PATRIC" id="fig|1032488.3.peg.1449"/>
<dbReference type="GO" id="GO:0016020">
    <property type="term" value="C:membrane"/>
    <property type="evidence" value="ECO:0007669"/>
    <property type="project" value="UniProtKB-SubCell"/>
</dbReference>
<dbReference type="PANTHER" id="PTHR32322">
    <property type="entry name" value="INNER MEMBRANE TRANSPORTER"/>
    <property type="match status" value="1"/>
</dbReference>
<evidence type="ECO:0000259" key="7">
    <source>
        <dbReference type="Pfam" id="PF00892"/>
    </source>
</evidence>
<keyword evidence="9" id="KW-1185">Reference proteome</keyword>
<protein>
    <submittedName>
        <fullName evidence="8">Membrane protein</fullName>
    </submittedName>
</protein>
<feature type="transmembrane region" description="Helical" evidence="6">
    <location>
        <begin position="146"/>
        <end position="166"/>
    </location>
</feature>
<dbReference type="RefSeq" id="WP_009119220.1">
    <property type="nucleotide sequence ID" value="NZ_JH164926.1"/>
</dbReference>
<feature type="transmembrane region" description="Helical" evidence="6">
    <location>
        <begin position="64"/>
        <end position="85"/>
    </location>
</feature>
<comment type="similarity">
    <text evidence="2">Belongs to the EamA transporter family.</text>
</comment>
<feature type="domain" description="EamA" evidence="7">
    <location>
        <begin position="5"/>
        <end position="136"/>
    </location>
</feature>
<dbReference type="SUPFAM" id="SSF103481">
    <property type="entry name" value="Multidrug resistance efflux transporter EmrE"/>
    <property type="match status" value="2"/>
</dbReference>
<evidence type="ECO:0000256" key="4">
    <source>
        <dbReference type="ARBA" id="ARBA00022989"/>
    </source>
</evidence>